<keyword evidence="5" id="KW-0539">Nucleus</keyword>
<evidence type="ECO:0000256" key="3">
    <source>
        <dbReference type="ARBA" id="ARBA00023125"/>
    </source>
</evidence>
<dbReference type="InterPro" id="IPR045239">
    <property type="entry name" value="bHLH95_bHLH"/>
</dbReference>
<reference evidence="7" key="2">
    <citation type="journal article" date="2024" name="Plant">
        <title>Genomic evolution and insights into agronomic trait innovations of Sesamum species.</title>
        <authorList>
            <person name="Miao H."/>
            <person name="Wang L."/>
            <person name="Qu L."/>
            <person name="Liu H."/>
            <person name="Sun Y."/>
            <person name="Le M."/>
            <person name="Wang Q."/>
            <person name="Wei S."/>
            <person name="Zheng Y."/>
            <person name="Lin W."/>
            <person name="Duan Y."/>
            <person name="Cao H."/>
            <person name="Xiong S."/>
            <person name="Wang X."/>
            <person name="Wei L."/>
            <person name="Li C."/>
            <person name="Ma Q."/>
            <person name="Ju M."/>
            <person name="Zhao R."/>
            <person name="Li G."/>
            <person name="Mu C."/>
            <person name="Tian Q."/>
            <person name="Mei H."/>
            <person name="Zhang T."/>
            <person name="Gao T."/>
            <person name="Zhang H."/>
        </authorList>
    </citation>
    <scope>NUCLEOTIDE SEQUENCE</scope>
    <source>
        <strain evidence="7">G02</strain>
    </source>
</reference>
<dbReference type="GO" id="GO:0046983">
    <property type="term" value="F:protein dimerization activity"/>
    <property type="evidence" value="ECO:0007669"/>
    <property type="project" value="InterPro"/>
</dbReference>
<gene>
    <name evidence="7" type="ORF">Sradi_2417600</name>
</gene>
<dbReference type="PANTHER" id="PTHR16223:SF56">
    <property type="entry name" value="TRANSCRIPTION FACTOR BHLH110"/>
    <property type="match status" value="1"/>
</dbReference>
<dbReference type="GO" id="GO:0000978">
    <property type="term" value="F:RNA polymerase II cis-regulatory region sequence-specific DNA binding"/>
    <property type="evidence" value="ECO:0007669"/>
    <property type="project" value="TreeGrafter"/>
</dbReference>
<dbReference type="PROSITE" id="PS50888">
    <property type="entry name" value="BHLH"/>
    <property type="match status" value="1"/>
</dbReference>
<evidence type="ECO:0000259" key="6">
    <source>
        <dbReference type="PROSITE" id="PS50888"/>
    </source>
</evidence>
<dbReference type="AlphaFoldDB" id="A0AAW2SHL6"/>
<dbReference type="CDD" id="cd11393">
    <property type="entry name" value="bHLH_AtbHLH_like"/>
    <property type="match status" value="1"/>
</dbReference>
<keyword evidence="3" id="KW-0238">DNA-binding</keyword>
<sequence length="378" mass="41471">MELEALPPLILGAPPLLLPSCKPPFLTFLYILKKLRNTNGYNIISYPNPESNLRPGEQSPQHSIQLTSLYMAPNSGFHWGANTTGLSLTTTNHSSPQDFQLSRIQEVFSDHYDHLKYTELLGSTLNPSSLTHHEFSLMSSQQTNLQSDDIRANFLLKPFSSGNLTNKIDQLSPGDLSFTSRTGFSQIFPGANLSDFNQQTNPAGSPDMNLQAVDDLLSYSRFSGNFSPASYGLDHVHQPYQIPLHSSNKMSSDGAAVAKRSSCSKLMEAKALQTAPKKSRVEARASCPPFKVRKEKLGDRIAALQQLVAPFGKTDTASVLMEAIGYIKFLQTQVEEAGGADENESEEAKRDLRRRGLCLVPLSYITDGGAALWPPPPT</sequence>
<dbReference type="GO" id="GO:0005634">
    <property type="term" value="C:nucleus"/>
    <property type="evidence" value="ECO:0007669"/>
    <property type="project" value="UniProtKB-SubCell"/>
</dbReference>
<name>A0AAW2SHL6_SESRA</name>
<protein>
    <submittedName>
        <fullName evidence="7">Transcription factor</fullName>
    </submittedName>
</protein>
<dbReference type="PANTHER" id="PTHR16223">
    <property type="entry name" value="TRANSCRIPTION FACTOR BHLH83-RELATED"/>
    <property type="match status" value="1"/>
</dbReference>
<dbReference type="InterPro" id="IPR036638">
    <property type="entry name" value="HLH_DNA-bd_sf"/>
</dbReference>
<evidence type="ECO:0000256" key="2">
    <source>
        <dbReference type="ARBA" id="ARBA00023015"/>
    </source>
</evidence>
<evidence type="ECO:0000256" key="5">
    <source>
        <dbReference type="ARBA" id="ARBA00023242"/>
    </source>
</evidence>
<accession>A0AAW2SHL6</accession>
<organism evidence="7">
    <name type="scientific">Sesamum radiatum</name>
    <name type="common">Black benniseed</name>
    <dbReference type="NCBI Taxonomy" id="300843"/>
    <lineage>
        <taxon>Eukaryota</taxon>
        <taxon>Viridiplantae</taxon>
        <taxon>Streptophyta</taxon>
        <taxon>Embryophyta</taxon>
        <taxon>Tracheophyta</taxon>
        <taxon>Spermatophyta</taxon>
        <taxon>Magnoliopsida</taxon>
        <taxon>eudicotyledons</taxon>
        <taxon>Gunneridae</taxon>
        <taxon>Pentapetalae</taxon>
        <taxon>asterids</taxon>
        <taxon>lamiids</taxon>
        <taxon>Lamiales</taxon>
        <taxon>Pedaliaceae</taxon>
        <taxon>Sesamum</taxon>
    </lineage>
</organism>
<comment type="subcellular location">
    <subcellularLocation>
        <location evidence="1">Nucleus</location>
    </subcellularLocation>
</comment>
<keyword evidence="4" id="KW-0804">Transcription</keyword>
<evidence type="ECO:0000256" key="4">
    <source>
        <dbReference type="ARBA" id="ARBA00023163"/>
    </source>
</evidence>
<comment type="caution">
    <text evidence="7">The sequence shown here is derived from an EMBL/GenBank/DDBJ whole genome shotgun (WGS) entry which is preliminary data.</text>
</comment>
<keyword evidence="2" id="KW-0805">Transcription regulation</keyword>
<evidence type="ECO:0000256" key="1">
    <source>
        <dbReference type="ARBA" id="ARBA00004123"/>
    </source>
</evidence>
<dbReference type="InterPro" id="IPR045843">
    <property type="entry name" value="IND-like"/>
</dbReference>
<dbReference type="SUPFAM" id="SSF47459">
    <property type="entry name" value="HLH, helix-loop-helix DNA-binding domain"/>
    <property type="match status" value="1"/>
</dbReference>
<dbReference type="GO" id="GO:0000981">
    <property type="term" value="F:DNA-binding transcription factor activity, RNA polymerase II-specific"/>
    <property type="evidence" value="ECO:0007669"/>
    <property type="project" value="TreeGrafter"/>
</dbReference>
<dbReference type="EMBL" id="JACGWJ010000010">
    <property type="protein sequence ID" value="KAL0391948.1"/>
    <property type="molecule type" value="Genomic_DNA"/>
</dbReference>
<dbReference type="Gene3D" id="4.10.280.10">
    <property type="entry name" value="Helix-loop-helix DNA-binding domain"/>
    <property type="match status" value="1"/>
</dbReference>
<evidence type="ECO:0000313" key="7">
    <source>
        <dbReference type="EMBL" id="KAL0391948.1"/>
    </source>
</evidence>
<reference evidence="7" key="1">
    <citation type="submission" date="2020-06" db="EMBL/GenBank/DDBJ databases">
        <authorList>
            <person name="Li T."/>
            <person name="Hu X."/>
            <person name="Zhang T."/>
            <person name="Song X."/>
            <person name="Zhang H."/>
            <person name="Dai N."/>
            <person name="Sheng W."/>
            <person name="Hou X."/>
            <person name="Wei L."/>
        </authorList>
    </citation>
    <scope>NUCLEOTIDE SEQUENCE</scope>
    <source>
        <strain evidence="7">G02</strain>
        <tissue evidence="7">Leaf</tissue>
    </source>
</reference>
<dbReference type="InterPro" id="IPR011598">
    <property type="entry name" value="bHLH_dom"/>
</dbReference>
<feature type="domain" description="BHLH" evidence="6">
    <location>
        <begin position="281"/>
        <end position="330"/>
    </location>
</feature>
<proteinExistence type="predicted"/>